<dbReference type="RefSeq" id="WP_381502729.1">
    <property type="nucleotide sequence ID" value="NZ_JBHUOM010000012.1"/>
</dbReference>
<accession>A0ABW6AL53</accession>
<comment type="caution">
    <text evidence="1">The sequence shown here is derived from an EMBL/GenBank/DDBJ whole genome shotgun (WGS) entry which is preliminary data.</text>
</comment>
<sequence>MILSLTTITSEAEYRNFSCQFSDLETAFDLLNAIVSEGDQLIEAELLDRDERTLLPIEAFDGESCIMPIKQLEKQWEQILSKPVTSR</sequence>
<proteinExistence type="predicted"/>
<name>A0ABW6AL53_9BACT</name>
<evidence type="ECO:0000313" key="2">
    <source>
        <dbReference type="Proteomes" id="UP001597512"/>
    </source>
</evidence>
<dbReference type="Proteomes" id="UP001597512">
    <property type="component" value="Unassembled WGS sequence"/>
</dbReference>
<dbReference type="EMBL" id="JBHUOM010000012">
    <property type="protein sequence ID" value="MFD2935223.1"/>
    <property type="molecule type" value="Genomic_DNA"/>
</dbReference>
<organism evidence="1 2">
    <name type="scientific">Spirosoma flavum</name>
    <dbReference type="NCBI Taxonomy" id="2048557"/>
    <lineage>
        <taxon>Bacteria</taxon>
        <taxon>Pseudomonadati</taxon>
        <taxon>Bacteroidota</taxon>
        <taxon>Cytophagia</taxon>
        <taxon>Cytophagales</taxon>
        <taxon>Cytophagaceae</taxon>
        <taxon>Spirosoma</taxon>
    </lineage>
</organism>
<reference evidence="2" key="1">
    <citation type="journal article" date="2019" name="Int. J. Syst. Evol. Microbiol.">
        <title>The Global Catalogue of Microorganisms (GCM) 10K type strain sequencing project: providing services to taxonomists for standard genome sequencing and annotation.</title>
        <authorList>
            <consortium name="The Broad Institute Genomics Platform"/>
            <consortium name="The Broad Institute Genome Sequencing Center for Infectious Disease"/>
            <person name="Wu L."/>
            <person name="Ma J."/>
        </authorList>
    </citation>
    <scope>NUCLEOTIDE SEQUENCE [LARGE SCALE GENOMIC DNA]</scope>
    <source>
        <strain evidence="2">KCTC 52490</strain>
    </source>
</reference>
<evidence type="ECO:0000313" key="1">
    <source>
        <dbReference type="EMBL" id="MFD2935223.1"/>
    </source>
</evidence>
<gene>
    <name evidence="1" type="ORF">ACFS25_15640</name>
</gene>
<keyword evidence="2" id="KW-1185">Reference proteome</keyword>
<protein>
    <submittedName>
        <fullName evidence="1">Uncharacterized protein</fullName>
    </submittedName>
</protein>